<organism evidence="1 2">
    <name type="scientific">Thioalkalivibrio sulfidiphilus (strain HL-EbGR7)</name>
    <dbReference type="NCBI Taxonomy" id="396588"/>
    <lineage>
        <taxon>Bacteria</taxon>
        <taxon>Pseudomonadati</taxon>
        <taxon>Pseudomonadota</taxon>
        <taxon>Gammaproteobacteria</taxon>
        <taxon>Chromatiales</taxon>
        <taxon>Ectothiorhodospiraceae</taxon>
        <taxon>Thioalkalivibrio</taxon>
    </lineage>
</organism>
<dbReference type="Gene3D" id="3.40.190.10">
    <property type="entry name" value="Periplasmic binding protein-like II"/>
    <property type="match status" value="2"/>
</dbReference>
<dbReference type="HOGENOM" id="CLU_1060715_0_0_6"/>
<gene>
    <name evidence="1" type="ordered locus">Tgr7_2897</name>
</gene>
<dbReference type="Proteomes" id="UP000002383">
    <property type="component" value="Chromosome"/>
</dbReference>
<sequence length="288" mass="32505">MRGISEVNDMKGIRGRILRQIVLWVGLWLAAGQGLAQEPLVFSAAPRETPEQGEQLYGPLVERMSEVLGVPVIYRHPGSWLTYQRDMRNDAYDILLDGPHLIAWRMAELNHRPVARMPGTLRFYLLVREGDDSVGALQDLVARKICSVAPPNLAPLVMLAEYPDVIRQPVIHSARRGMRQAFDEFRAGECDAVALPTNFYHNQLSDDERRGTRILFESPPLPNQGFSVGERVDEVQSARLRELMTATNEPAVAAVLRTFARDAQVFIPANDDEYRPHDRLLKGVLFGW</sequence>
<dbReference type="AlphaFoldDB" id="B8GP50"/>
<dbReference type="EMBL" id="CP001339">
    <property type="protein sequence ID" value="ACL73970.1"/>
    <property type="molecule type" value="Genomic_DNA"/>
</dbReference>
<dbReference type="KEGG" id="tgr:Tgr7_2897"/>
<dbReference type="SUPFAM" id="SSF53850">
    <property type="entry name" value="Periplasmic binding protein-like II"/>
    <property type="match status" value="1"/>
</dbReference>
<protein>
    <submittedName>
        <fullName evidence="1">ABC-type phosphate/phosphonate transport system periplasmic component-like protein</fullName>
    </submittedName>
</protein>
<proteinExistence type="predicted"/>
<dbReference type="STRING" id="396588.Tgr7_2897"/>
<accession>B8GP50</accession>
<keyword evidence="2" id="KW-1185">Reference proteome</keyword>
<dbReference type="eggNOG" id="COG3221">
    <property type="taxonomic scope" value="Bacteria"/>
</dbReference>
<evidence type="ECO:0000313" key="2">
    <source>
        <dbReference type="Proteomes" id="UP000002383"/>
    </source>
</evidence>
<evidence type="ECO:0000313" key="1">
    <source>
        <dbReference type="EMBL" id="ACL73970.1"/>
    </source>
</evidence>
<reference evidence="1 2" key="1">
    <citation type="journal article" date="2011" name="Stand. Genomic Sci.">
        <title>Complete genome sequence of 'Thioalkalivibrio sulfidophilus' HL-EbGr7.</title>
        <authorList>
            <person name="Muyzer G."/>
            <person name="Sorokin D.Y."/>
            <person name="Mavromatis K."/>
            <person name="Lapidus A."/>
            <person name="Clum A."/>
            <person name="Ivanova N."/>
            <person name="Pati A."/>
            <person name="d'Haeseleer P."/>
            <person name="Woyke T."/>
            <person name="Kyrpides N.C."/>
        </authorList>
    </citation>
    <scope>NUCLEOTIDE SEQUENCE [LARGE SCALE GENOMIC DNA]</scope>
    <source>
        <strain evidence="1 2">HL-EbGR7</strain>
    </source>
</reference>
<dbReference type="OrthoDB" id="5780116at2"/>
<dbReference type="Pfam" id="PF12974">
    <property type="entry name" value="Phosphonate-bd"/>
    <property type="match status" value="1"/>
</dbReference>
<name>B8GP50_THISH</name>